<accession>A0A9K3JDB7</accession>
<dbReference type="AlphaFoldDB" id="A0A9K3JDB7"/>
<dbReference type="Gene3D" id="1.25.40.20">
    <property type="entry name" value="Ankyrin repeat-containing domain"/>
    <property type="match status" value="1"/>
</dbReference>
<protein>
    <submittedName>
        <fullName evidence="2">Ankyrin repeat-containing domain-containing protein</fullName>
    </submittedName>
</protein>
<feature type="repeat" description="ANK" evidence="1">
    <location>
        <begin position="245"/>
        <end position="280"/>
    </location>
</feature>
<comment type="caution">
    <text evidence="2">The sequence shown here is derived from an EMBL/GenBank/DDBJ whole genome shotgun (WGS) entry which is preliminary data.</text>
</comment>
<dbReference type="InterPro" id="IPR036770">
    <property type="entry name" value="Ankyrin_rpt-contain_sf"/>
</dbReference>
<reference evidence="2" key="2">
    <citation type="submission" date="2020-06" db="EMBL/GenBank/DDBJ databases">
        <title>Helianthus annuus Genome sequencing and assembly Release 2.</title>
        <authorList>
            <person name="Gouzy J."/>
            <person name="Langlade N."/>
            <person name="Munos S."/>
        </authorList>
    </citation>
    <scope>NUCLEOTIDE SEQUENCE</scope>
    <source>
        <tissue evidence="2">Leaves</tissue>
    </source>
</reference>
<dbReference type="SMART" id="SM00248">
    <property type="entry name" value="ANK"/>
    <property type="match status" value="2"/>
</dbReference>
<reference evidence="2" key="1">
    <citation type="journal article" date="2017" name="Nature">
        <title>The sunflower genome provides insights into oil metabolism, flowering and Asterid evolution.</title>
        <authorList>
            <person name="Badouin H."/>
            <person name="Gouzy J."/>
            <person name="Grassa C.J."/>
            <person name="Murat F."/>
            <person name="Staton S.E."/>
            <person name="Cottret L."/>
            <person name="Lelandais-Briere C."/>
            <person name="Owens G.L."/>
            <person name="Carrere S."/>
            <person name="Mayjonade B."/>
            <person name="Legrand L."/>
            <person name="Gill N."/>
            <person name="Kane N.C."/>
            <person name="Bowers J.E."/>
            <person name="Hubner S."/>
            <person name="Bellec A."/>
            <person name="Berard A."/>
            <person name="Berges H."/>
            <person name="Blanchet N."/>
            <person name="Boniface M.C."/>
            <person name="Brunel D."/>
            <person name="Catrice O."/>
            <person name="Chaidir N."/>
            <person name="Claudel C."/>
            <person name="Donnadieu C."/>
            <person name="Faraut T."/>
            <person name="Fievet G."/>
            <person name="Helmstetter N."/>
            <person name="King M."/>
            <person name="Knapp S.J."/>
            <person name="Lai Z."/>
            <person name="Le Paslier M.C."/>
            <person name="Lippi Y."/>
            <person name="Lorenzon L."/>
            <person name="Mandel J.R."/>
            <person name="Marage G."/>
            <person name="Marchand G."/>
            <person name="Marquand E."/>
            <person name="Bret-Mestries E."/>
            <person name="Morien E."/>
            <person name="Nambeesan S."/>
            <person name="Nguyen T."/>
            <person name="Pegot-Espagnet P."/>
            <person name="Pouilly N."/>
            <person name="Raftis F."/>
            <person name="Sallet E."/>
            <person name="Schiex T."/>
            <person name="Thomas J."/>
            <person name="Vandecasteele C."/>
            <person name="Vares D."/>
            <person name="Vear F."/>
            <person name="Vautrin S."/>
            <person name="Crespi M."/>
            <person name="Mangin B."/>
            <person name="Burke J.M."/>
            <person name="Salse J."/>
            <person name="Munos S."/>
            <person name="Vincourt P."/>
            <person name="Rieseberg L.H."/>
            <person name="Langlade N.B."/>
        </authorList>
    </citation>
    <scope>NUCLEOTIDE SEQUENCE</scope>
    <source>
        <tissue evidence="2">Leaves</tissue>
    </source>
</reference>
<dbReference type="EMBL" id="MNCJ02000318">
    <property type="protein sequence ID" value="KAF5812969.1"/>
    <property type="molecule type" value="Genomic_DNA"/>
</dbReference>
<dbReference type="PANTHER" id="PTHR47303:SF1">
    <property type="entry name" value="NF-KAPPA-B INHIBITOR BETA"/>
    <property type="match status" value="1"/>
</dbReference>
<sequence>MLASNVNVSIFVLVKLSGSSNYDVWKSQMLCLIESHNLLHIIHAEVRFPGDGDPMTQKFDKLVKGWIFDTMSDQVIKEFVDYDSVQYLWTELEYTFTTSDTEGNSWDAPIVSAPTEDLKYIQALTVNVSNFVSVKLSGISNYKMWKAQMLWLIESQDLLYIIEDTPGGGYNMTEKYTHLVKAWILDPLGFKFGTELIKDIPEIEDADSIRLKKELYEAAFEGCWWKAKSILKIHRNSATKAINGNGDTIVHLAVEMGHNYFHEKLLEFLEDGTDIETQNYKGRTALHIAVMVDNIHAAQLLVQKRKELTVILDCSEKSPLDIAYAKKKLNMCAYC</sequence>
<keyword evidence="1" id="KW-0040">ANK repeat</keyword>
<organism evidence="2 3">
    <name type="scientific">Helianthus annuus</name>
    <name type="common">Common sunflower</name>
    <dbReference type="NCBI Taxonomy" id="4232"/>
    <lineage>
        <taxon>Eukaryota</taxon>
        <taxon>Viridiplantae</taxon>
        <taxon>Streptophyta</taxon>
        <taxon>Embryophyta</taxon>
        <taxon>Tracheophyta</taxon>
        <taxon>Spermatophyta</taxon>
        <taxon>Magnoliopsida</taxon>
        <taxon>eudicotyledons</taxon>
        <taxon>Gunneridae</taxon>
        <taxon>Pentapetalae</taxon>
        <taxon>asterids</taxon>
        <taxon>campanulids</taxon>
        <taxon>Asterales</taxon>
        <taxon>Asteraceae</taxon>
        <taxon>Asteroideae</taxon>
        <taxon>Heliantheae alliance</taxon>
        <taxon>Heliantheae</taxon>
        <taxon>Helianthus</taxon>
    </lineage>
</organism>
<dbReference type="PROSITE" id="PS50088">
    <property type="entry name" value="ANK_REPEAT"/>
    <property type="match status" value="2"/>
</dbReference>
<dbReference type="SUPFAM" id="SSF48403">
    <property type="entry name" value="Ankyrin repeat"/>
    <property type="match status" value="1"/>
</dbReference>
<dbReference type="PANTHER" id="PTHR47303">
    <property type="match status" value="1"/>
</dbReference>
<keyword evidence="3" id="KW-1185">Reference proteome</keyword>
<proteinExistence type="predicted"/>
<dbReference type="Proteomes" id="UP000215914">
    <property type="component" value="Unassembled WGS sequence"/>
</dbReference>
<evidence type="ECO:0000256" key="1">
    <source>
        <dbReference type="PROSITE-ProRule" id="PRU00023"/>
    </source>
</evidence>
<dbReference type="Pfam" id="PF12796">
    <property type="entry name" value="Ank_2"/>
    <property type="match status" value="1"/>
</dbReference>
<dbReference type="Gramene" id="mRNA:HanXRQr2_Chr03g0092701">
    <property type="protein sequence ID" value="mRNA:HanXRQr2_Chr03g0092701"/>
    <property type="gene ID" value="HanXRQr2_Chr03g0092701"/>
</dbReference>
<dbReference type="InterPro" id="IPR002110">
    <property type="entry name" value="Ankyrin_rpt"/>
</dbReference>
<evidence type="ECO:0000313" key="2">
    <source>
        <dbReference type="EMBL" id="KAF5812969.1"/>
    </source>
</evidence>
<feature type="repeat" description="ANK" evidence="1">
    <location>
        <begin position="281"/>
        <end position="313"/>
    </location>
</feature>
<evidence type="ECO:0000313" key="3">
    <source>
        <dbReference type="Proteomes" id="UP000215914"/>
    </source>
</evidence>
<name>A0A9K3JDB7_HELAN</name>
<gene>
    <name evidence="2" type="ORF">HanXRQr2_Chr03g0092701</name>
</gene>